<evidence type="ECO:0000256" key="2">
    <source>
        <dbReference type="ARBA" id="ARBA00022759"/>
    </source>
</evidence>
<dbReference type="GO" id="GO:0003677">
    <property type="term" value="F:DNA binding"/>
    <property type="evidence" value="ECO:0007669"/>
    <property type="project" value="InterPro"/>
</dbReference>
<keyword evidence="1" id="KW-0540">Nuclease</keyword>
<name>A0A239X502_STRAI</name>
<evidence type="ECO:0000256" key="1">
    <source>
        <dbReference type="ARBA" id="ARBA00022722"/>
    </source>
</evidence>
<dbReference type="Gene3D" id="3.40.600.10">
    <property type="entry name" value="DNA mismatch repair MutH/Restriction endonuclease, type II"/>
    <property type="match status" value="1"/>
</dbReference>
<protein>
    <submittedName>
        <fullName evidence="4">Uncharacterized protein</fullName>
    </submittedName>
</protein>
<dbReference type="EMBL" id="LT906454">
    <property type="protein sequence ID" value="SNV41619.1"/>
    <property type="molecule type" value="Genomic_DNA"/>
</dbReference>
<gene>
    <name evidence="4" type="ORF">SAMEA4504048_01372</name>
</gene>
<dbReference type="OrthoDB" id="5917943at2"/>
<dbReference type="GO" id="GO:0004519">
    <property type="term" value="F:endonuclease activity"/>
    <property type="evidence" value="ECO:0007669"/>
    <property type="project" value="UniProtKB-KW"/>
</dbReference>
<evidence type="ECO:0000313" key="4">
    <source>
        <dbReference type="EMBL" id="SNV41619.1"/>
    </source>
</evidence>
<organism evidence="4 5">
    <name type="scientific">Streptococcus acidominimus</name>
    <dbReference type="NCBI Taxonomy" id="1326"/>
    <lineage>
        <taxon>Bacteria</taxon>
        <taxon>Bacillati</taxon>
        <taxon>Bacillota</taxon>
        <taxon>Bacilli</taxon>
        <taxon>Lactobacillales</taxon>
        <taxon>Streptococcaceae</taxon>
        <taxon>Streptococcus</taxon>
    </lineage>
</organism>
<reference evidence="4 5" key="1">
    <citation type="submission" date="2017-06" db="EMBL/GenBank/DDBJ databases">
        <authorList>
            <consortium name="Pathogen Informatics"/>
        </authorList>
    </citation>
    <scope>NUCLEOTIDE SEQUENCE [LARGE SCALE GENOMIC DNA]</scope>
    <source>
        <strain evidence="4 5">NCTC11291</strain>
    </source>
</reference>
<evidence type="ECO:0000256" key="3">
    <source>
        <dbReference type="ARBA" id="ARBA00022801"/>
    </source>
</evidence>
<sequence>MEQYSDIIIDTITNFLPKNEKEWKLVGFVNKEKEIYTFGSDSKIIANSPSLI</sequence>
<dbReference type="AlphaFoldDB" id="A0A239X502"/>
<dbReference type="Proteomes" id="UP000215144">
    <property type="component" value="Chromosome 1"/>
</dbReference>
<proteinExistence type="predicted"/>
<dbReference type="GO" id="GO:0016787">
    <property type="term" value="F:hydrolase activity"/>
    <property type="evidence" value="ECO:0007669"/>
    <property type="project" value="UniProtKB-KW"/>
</dbReference>
<keyword evidence="3" id="KW-0378">Hydrolase</keyword>
<evidence type="ECO:0000313" key="5">
    <source>
        <dbReference type="Proteomes" id="UP000215144"/>
    </source>
</evidence>
<dbReference type="KEGG" id="saco:SAME_01372"/>
<keyword evidence="2" id="KW-0255">Endonuclease</keyword>
<accession>A0A239X502</accession>
<dbReference type="InterPro" id="IPR037057">
    <property type="entry name" value="DNA_rep_MutH/T2_RE_sf"/>
</dbReference>